<feature type="transmembrane region" description="Helical" evidence="6">
    <location>
        <begin position="721"/>
        <end position="737"/>
    </location>
</feature>
<dbReference type="InterPro" id="IPR003838">
    <property type="entry name" value="ABC3_permease_C"/>
</dbReference>
<feature type="transmembrane region" description="Helical" evidence="6">
    <location>
        <begin position="753"/>
        <end position="779"/>
    </location>
</feature>
<feature type="transmembrane region" description="Helical" evidence="6">
    <location>
        <begin position="280"/>
        <end position="300"/>
    </location>
</feature>
<proteinExistence type="predicted"/>
<dbReference type="EMBL" id="JBHSMA010000005">
    <property type="protein sequence ID" value="MFC5410975.1"/>
    <property type="molecule type" value="Genomic_DNA"/>
</dbReference>
<comment type="caution">
    <text evidence="9">The sequence shown here is derived from an EMBL/GenBank/DDBJ whole genome shotgun (WGS) entry which is preliminary data.</text>
</comment>
<keyword evidence="2" id="KW-1003">Cell membrane</keyword>
<feature type="transmembrane region" description="Helical" evidence="6">
    <location>
        <begin position="373"/>
        <end position="393"/>
    </location>
</feature>
<name>A0ABW0IEK0_9BACT</name>
<keyword evidence="4 6" id="KW-1133">Transmembrane helix</keyword>
<keyword evidence="5 6" id="KW-0472">Membrane</keyword>
<dbReference type="PANTHER" id="PTHR30572:SF18">
    <property type="entry name" value="ABC-TYPE MACROLIDE FAMILY EXPORT SYSTEM PERMEASE COMPONENT 2"/>
    <property type="match status" value="1"/>
</dbReference>
<dbReference type="Pfam" id="PF02687">
    <property type="entry name" value="FtsX"/>
    <property type="match status" value="2"/>
</dbReference>
<accession>A0ABW0IEK0</accession>
<evidence type="ECO:0000256" key="4">
    <source>
        <dbReference type="ARBA" id="ARBA00022989"/>
    </source>
</evidence>
<dbReference type="PROSITE" id="PS51257">
    <property type="entry name" value="PROKAR_LIPOPROTEIN"/>
    <property type="match status" value="1"/>
</dbReference>
<feature type="transmembrane region" description="Helical" evidence="6">
    <location>
        <begin position="421"/>
        <end position="444"/>
    </location>
</feature>
<comment type="subcellular location">
    <subcellularLocation>
        <location evidence="1">Cell membrane</location>
        <topology evidence="1">Multi-pass membrane protein</topology>
    </subcellularLocation>
</comment>
<gene>
    <name evidence="9" type="ORF">ACFPMF_16770</name>
</gene>
<feature type="domain" description="MacB-like periplasmic core" evidence="8">
    <location>
        <begin position="20"/>
        <end position="233"/>
    </location>
</feature>
<dbReference type="PANTHER" id="PTHR30572">
    <property type="entry name" value="MEMBRANE COMPONENT OF TRANSPORTER-RELATED"/>
    <property type="match status" value="1"/>
</dbReference>
<dbReference type="RefSeq" id="WP_379847302.1">
    <property type="nucleotide sequence ID" value="NZ_JBHSMA010000005.1"/>
</dbReference>
<organism evidence="9 10">
    <name type="scientific">Larkinella bovis</name>
    <dbReference type="NCBI Taxonomy" id="683041"/>
    <lineage>
        <taxon>Bacteria</taxon>
        <taxon>Pseudomonadati</taxon>
        <taxon>Bacteroidota</taxon>
        <taxon>Cytophagia</taxon>
        <taxon>Cytophagales</taxon>
        <taxon>Spirosomataceae</taxon>
        <taxon>Larkinella</taxon>
    </lineage>
</organism>
<evidence type="ECO:0000256" key="5">
    <source>
        <dbReference type="ARBA" id="ARBA00023136"/>
    </source>
</evidence>
<evidence type="ECO:0000313" key="9">
    <source>
        <dbReference type="EMBL" id="MFC5410975.1"/>
    </source>
</evidence>
<protein>
    <submittedName>
        <fullName evidence="9">ABC transporter permease</fullName>
    </submittedName>
</protein>
<reference evidence="10" key="1">
    <citation type="journal article" date="2019" name="Int. J. Syst. Evol. Microbiol.">
        <title>The Global Catalogue of Microorganisms (GCM) 10K type strain sequencing project: providing services to taxonomists for standard genome sequencing and annotation.</title>
        <authorList>
            <consortium name="The Broad Institute Genomics Platform"/>
            <consortium name="The Broad Institute Genome Sequencing Center for Infectious Disease"/>
            <person name="Wu L."/>
            <person name="Ma J."/>
        </authorList>
    </citation>
    <scope>NUCLEOTIDE SEQUENCE [LARGE SCALE GENOMIC DNA]</scope>
    <source>
        <strain evidence="10">CCUG 55250</strain>
    </source>
</reference>
<feature type="transmembrane region" description="Helical" evidence="6">
    <location>
        <begin position="337"/>
        <end position="361"/>
    </location>
</feature>
<evidence type="ECO:0000256" key="2">
    <source>
        <dbReference type="ARBA" id="ARBA00022475"/>
    </source>
</evidence>
<feature type="domain" description="ABC3 transporter permease C-terminal" evidence="7">
    <location>
        <begin position="669"/>
        <end position="781"/>
    </location>
</feature>
<evidence type="ECO:0000256" key="3">
    <source>
        <dbReference type="ARBA" id="ARBA00022692"/>
    </source>
</evidence>
<evidence type="ECO:0000313" key="10">
    <source>
        <dbReference type="Proteomes" id="UP001596106"/>
    </source>
</evidence>
<evidence type="ECO:0000256" key="6">
    <source>
        <dbReference type="SAM" id="Phobius"/>
    </source>
</evidence>
<evidence type="ECO:0000259" key="8">
    <source>
        <dbReference type="Pfam" id="PF12704"/>
    </source>
</evidence>
<keyword evidence="3 6" id="KW-0812">Transmembrane</keyword>
<dbReference type="InterPro" id="IPR050250">
    <property type="entry name" value="Macrolide_Exporter_MacB"/>
</dbReference>
<dbReference type="Proteomes" id="UP001596106">
    <property type="component" value="Unassembled WGS sequence"/>
</dbReference>
<evidence type="ECO:0000256" key="1">
    <source>
        <dbReference type="ARBA" id="ARBA00004651"/>
    </source>
</evidence>
<sequence length="789" mass="87328">MLRNYFKIALRGLWRNKLYTGLNTGGLAIGLAACLLMVLYVGHEFSYDRFHPKADRIVRVTTVLKTPESSLAIASSPVPLSDALKRDYPEVETAVRLLPSTAVVRLRDQLRKESDVYYADQAVFSVFSWPLLAGNPVSALANPNSMVISERLARTYFGTTDVLGQTLEVNRQRCRITGVMADLPSNTDLPVQALLAKTFAGPRSWVEDDFPCYTYVLFREPPNLADFDKKLTQLAGKYANPELKKMGAEGYTIRFPTELLQAVHYREGKMADTPKGNRQYGYLFAFLSVVVLAIALLNYINLLMAKATERAKEVGIRKANGARRSQLVRQFLVESGLLSGFSIALAVGLVLVAIPGFNALLQIRLALSGVETLRLAGFTWLITTLLGGLYPAFVLSGFRPVEGLKGRGPAFRLGAYGRSAWLRQSVIVFQFVLAVGMIAGVLVIRRQMNFLQKHDLGFTKERILSLYLPDDSTARAGAVALANSLKGRSEIDGVTLGSGLSFDGLLPMASTTLRTNGRKREIMSNYLFVDDQFVPMLNIPLKTGRNFSSQSRADQSGGFLVNEAFVKMAGWKEGVGQSLAGFNHKGTVVGVVKNFHYRSLHTVIEPLVLVYQTEPASSVMLKVKPDQLAVVQKIWQQHYPQHPFDYAFLDQSVEGQYRKDQVMMKIFNGFAALTIVVSCLGLFGFVTFTTGQRTKEIGIRKILGASVVNVLILLSKDFLKLVFIAFFIAAPVAWYALDRWLQNFAYRVGLEEWLFVAAGGLVILIALLTMSFQSISAALMNPVKSLKNE</sequence>
<feature type="domain" description="ABC3 transporter permease C-terminal" evidence="7">
    <location>
        <begin position="286"/>
        <end position="393"/>
    </location>
</feature>
<evidence type="ECO:0000259" key="7">
    <source>
        <dbReference type="Pfam" id="PF02687"/>
    </source>
</evidence>
<feature type="transmembrane region" description="Helical" evidence="6">
    <location>
        <begin position="666"/>
        <end position="685"/>
    </location>
</feature>
<feature type="transmembrane region" description="Helical" evidence="6">
    <location>
        <begin position="20"/>
        <end position="41"/>
    </location>
</feature>
<dbReference type="Pfam" id="PF12704">
    <property type="entry name" value="MacB_PCD"/>
    <property type="match status" value="1"/>
</dbReference>
<keyword evidence="10" id="KW-1185">Reference proteome</keyword>
<dbReference type="InterPro" id="IPR025857">
    <property type="entry name" value="MacB_PCD"/>
</dbReference>